<evidence type="ECO:0000256" key="4">
    <source>
        <dbReference type="PROSITE-ProRule" id="PRU00236"/>
    </source>
</evidence>
<dbReference type="EC" id="2.3.1.286" evidence="1"/>
<evidence type="ECO:0000256" key="3">
    <source>
        <dbReference type="ARBA" id="ARBA00023027"/>
    </source>
</evidence>
<evidence type="ECO:0000259" key="5">
    <source>
        <dbReference type="PROSITE" id="PS50305"/>
    </source>
</evidence>
<feature type="binding site" evidence="4">
    <location>
        <position position="120"/>
    </location>
    <ligand>
        <name>Zn(2+)</name>
        <dbReference type="ChEBI" id="CHEBI:29105"/>
    </ligand>
</feature>
<evidence type="ECO:0000256" key="2">
    <source>
        <dbReference type="ARBA" id="ARBA00022679"/>
    </source>
</evidence>
<dbReference type="EMBL" id="JACHWP010000001">
    <property type="protein sequence ID" value="MBB3022700.1"/>
    <property type="molecule type" value="Genomic_DNA"/>
</dbReference>
<keyword evidence="6" id="KW-0378">Hydrolase</keyword>
<dbReference type="GO" id="GO:0046872">
    <property type="term" value="F:metal ion binding"/>
    <property type="evidence" value="ECO:0007669"/>
    <property type="project" value="UniProtKB-KW"/>
</dbReference>
<comment type="caution">
    <text evidence="6">The sequence shown here is derived from an EMBL/GenBank/DDBJ whole genome shotgun (WGS) entry which is preliminary data.</text>
</comment>
<evidence type="ECO:0000313" key="6">
    <source>
        <dbReference type="EMBL" id="MBB3022700.1"/>
    </source>
</evidence>
<feature type="binding site" evidence="4">
    <location>
        <position position="153"/>
    </location>
    <ligand>
        <name>Zn(2+)</name>
        <dbReference type="ChEBI" id="CHEBI:29105"/>
    </ligand>
</feature>
<dbReference type="GO" id="GO:0017136">
    <property type="term" value="F:histone deacetylase activity, NAD-dependent"/>
    <property type="evidence" value="ECO:0007669"/>
    <property type="project" value="TreeGrafter"/>
</dbReference>
<organism evidence="6 7">
    <name type="scientific">Helcobacillus massiliensis</name>
    <dbReference type="NCBI Taxonomy" id="521392"/>
    <lineage>
        <taxon>Bacteria</taxon>
        <taxon>Bacillati</taxon>
        <taxon>Actinomycetota</taxon>
        <taxon>Actinomycetes</taxon>
        <taxon>Micrococcales</taxon>
        <taxon>Dermabacteraceae</taxon>
        <taxon>Helcobacillus</taxon>
    </lineage>
</organism>
<dbReference type="GO" id="GO:0016787">
    <property type="term" value="F:hydrolase activity"/>
    <property type="evidence" value="ECO:0007669"/>
    <property type="project" value="UniProtKB-KW"/>
</dbReference>
<feature type="domain" description="Deacetylase sirtuin-type" evidence="5">
    <location>
        <begin position="1"/>
        <end position="253"/>
    </location>
</feature>
<dbReference type="SUPFAM" id="SSF52467">
    <property type="entry name" value="DHS-like NAD/FAD-binding domain"/>
    <property type="match status" value="1"/>
</dbReference>
<keyword evidence="3" id="KW-0520">NAD</keyword>
<evidence type="ECO:0000256" key="1">
    <source>
        <dbReference type="ARBA" id="ARBA00012928"/>
    </source>
</evidence>
<dbReference type="InterPro" id="IPR026591">
    <property type="entry name" value="Sirtuin_cat_small_dom_sf"/>
</dbReference>
<keyword evidence="2" id="KW-0808">Transferase</keyword>
<dbReference type="GO" id="GO:0070403">
    <property type="term" value="F:NAD+ binding"/>
    <property type="evidence" value="ECO:0007669"/>
    <property type="project" value="InterPro"/>
</dbReference>
<dbReference type="AlphaFoldDB" id="A0A839QV90"/>
<dbReference type="PANTHER" id="PTHR11085:SF10">
    <property type="entry name" value="NAD-DEPENDENT PROTEIN DEACYLASE SIRTUIN-5, MITOCHONDRIAL-RELATED"/>
    <property type="match status" value="1"/>
</dbReference>
<dbReference type="InterPro" id="IPR026590">
    <property type="entry name" value="Ssirtuin_cat_dom"/>
</dbReference>
<dbReference type="Gene3D" id="3.40.50.1220">
    <property type="entry name" value="TPP-binding domain"/>
    <property type="match status" value="1"/>
</dbReference>
<accession>A0A839QV90</accession>
<dbReference type="PANTHER" id="PTHR11085">
    <property type="entry name" value="NAD-DEPENDENT PROTEIN DEACYLASE SIRTUIN-5, MITOCHONDRIAL-RELATED"/>
    <property type="match status" value="1"/>
</dbReference>
<keyword evidence="4" id="KW-0862">Zinc</keyword>
<sequence>MQTRAFELRPHHRRVVALTGAGLSAAAGLRTFRGPGGLWEEDPLLEASMDVAALPDSLDHLWQVWGGVFETAAVNGPTPGHRALARIGAQVLTQNVDGLHQVAGSRDVAELHGSAAHARCLNDDCPWRADLVAGQAGAVPRDLPERYGAPSACPLCGERTRPDVVLFGEMLDVAVIEAAERAARSCDVFLAVGTSNTVAPAALLAPLARSCGAVTVCIDPRATTSSVSAVFDHVIAEDAHTVLPRWAQLRDKERRNPFLEPF</sequence>
<dbReference type="Pfam" id="PF02146">
    <property type="entry name" value="SIR2"/>
    <property type="match status" value="1"/>
</dbReference>
<evidence type="ECO:0000313" key="7">
    <source>
        <dbReference type="Proteomes" id="UP000568050"/>
    </source>
</evidence>
<name>A0A839QV90_9MICO</name>
<dbReference type="InterPro" id="IPR003000">
    <property type="entry name" value="Sirtuin"/>
</dbReference>
<proteinExistence type="predicted"/>
<keyword evidence="7" id="KW-1185">Reference proteome</keyword>
<feature type="binding site" evidence="4">
    <location>
        <position position="156"/>
    </location>
    <ligand>
        <name>Zn(2+)</name>
        <dbReference type="ChEBI" id="CHEBI:29105"/>
    </ligand>
</feature>
<feature type="active site" description="Proton acceptor" evidence="4">
    <location>
        <position position="112"/>
    </location>
</feature>
<feature type="binding site" evidence="4">
    <location>
        <position position="125"/>
    </location>
    <ligand>
        <name>Zn(2+)</name>
        <dbReference type="ChEBI" id="CHEBI:29105"/>
    </ligand>
</feature>
<protein>
    <recommendedName>
        <fullName evidence="1">protein acetyllysine N-acetyltransferase</fullName>
        <ecNumber evidence="1">2.3.1.286</ecNumber>
    </recommendedName>
</protein>
<dbReference type="PROSITE" id="PS50305">
    <property type="entry name" value="SIRTUIN"/>
    <property type="match status" value="1"/>
</dbReference>
<dbReference type="Gene3D" id="3.30.1600.10">
    <property type="entry name" value="SIR2/SIRT2 'Small Domain"/>
    <property type="match status" value="1"/>
</dbReference>
<reference evidence="6 7" key="1">
    <citation type="submission" date="2020-08" db="EMBL/GenBank/DDBJ databases">
        <title>Sequencing the genomes of 1000 actinobacteria strains.</title>
        <authorList>
            <person name="Klenk H.-P."/>
        </authorList>
    </citation>
    <scope>NUCLEOTIDE SEQUENCE [LARGE SCALE GENOMIC DNA]</scope>
    <source>
        <strain evidence="6 7">DSM 23040</strain>
    </source>
</reference>
<keyword evidence="4" id="KW-0479">Metal-binding</keyword>
<dbReference type="InterPro" id="IPR050134">
    <property type="entry name" value="NAD-dep_sirtuin_deacylases"/>
</dbReference>
<dbReference type="InterPro" id="IPR029035">
    <property type="entry name" value="DHS-like_NAD/FAD-binding_dom"/>
</dbReference>
<gene>
    <name evidence="6" type="ORF">FHX50_000948</name>
</gene>
<dbReference type="Proteomes" id="UP000568050">
    <property type="component" value="Unassembled WGS sequence"/>
</dbReference>